<dbReference type="AlphaFoldDB" id="A0A650EK20"/>
<sequence>MKHSENLLSGIVVKREIHHPTTSQAPTYYEELDGLPFYYNFDFSFAIILIVLGIGLLIVEIIVMGLGFILPFCLKKYICTKCKRISTHLNSPQKCNKCGGEVMLLDEYNKINNKNLS</sequence>
<keyword evidence="1" id="KW-0812">Transmembrane</keyword>
<proteinExistence type="predicted"/>
<evidence type="ECO:0000313" key="2">
    <source>
        <dbReference type="EMBL" id="QGT49792.1"/>
    </source>
</evidence>
<keyword evidence="1" id="KW-0472">Membrane</keyword>
<accession>A0A650EK20</accession>
<evidence type="ECO:0000256" key="1">
    <source>
        <dbReference type="SAM" id="Phobius"/>
    </source>
</evidence>
<reference evidence="2" key="1">
    <citation type="journal article" date="2020" name="J. ISSAAS">
        <title>Lactobacilli and other gastrointestinal microbiota of Peromyscus leucopus, reservoir host for agents of Lyme disease and other zoonoses in North America.</title>
        <authorList>
            <person name="Milovic A."/>
            <person name="Bassam K."/>
            <person name="Shao H."/>
            <person name="Chatzistamou I."/>
            <person name="Tufts D.M."/>
            <person name="Diuk-Wasser M."/>
            <person name="Barbour A.G."/>
        </authorList>
    </citation>
    <scope>NUCLEOTIDE SEQUENCE</scope>
    <source>
        <strain evidence="2">LL20</strain>
    </source>
</reference>
<name>A0A650EK20_9BACT</name>
<protein>
    <submittedName>
        <fullName evidence="2">Uncharacterized protein</fullName>
    </submittedName>
</protein>
<dbReference type="EMBL" id="MN577570">
    <property type="protein sequence ID" value="QGT49792.1"/>
    <property type="molecule type" value="Genomic_DNA"/>
</dbReference>
<organism evidence="2">
    <name type="scientific">uncultured Candidatus Melainabacteria bacterium</name>
    <dbReference type="NCBI Taxonomy" id="2682970"/>
    <lineage>
        <taxon>Bacteria</taxon>
        <taxon>Bacillati</taxon>
        <taxon>Candidatus Melainabacteria</taxon>
        <taxon>environmental samples</taxon>
    </lineage>
</organism>
<keyword evidence="1" id="KW-1133">Transmembrane helix</keyword>
<gene>
    <name evidence="2" type="ORF">Melaina855_1790</name>
</gene>
<feature type="transmembrane region" description="Helical" evidence="1">
    <location>
        <begin position="43"/>
        <end position="74"/>
    </location>
</feature>